<evidence type="ECO:0000313" key="4">
    <source>
        <dbReference type="Proteomes" id="UP000053372"/>
    </source>
</evidence>
<keyword evidence="1" id="KW-0472">Membrane</keyword>
<dbReference type="GO" id="GO:0016020">
    <property type="term" value="C:membrane"/>
    <property type="evidence" value="ECO:0007669"/>
    <property type="project" value="InterPro"/>
</dbReference>
<sequence length="404" mass="43792">MKQAVKLVTSDQISSDRNLNNIDIDASSKSTKQLFWQSLTILALQICLALPVGLILSHFNIGGMAWIFSGIIAGVIVLQVSRIFYQLTLKPNRSARHVGLVLVGLTIGFSVTQNNLIGVVTGIPIFVFLTLFLLISGTLIGYIYSRLSKTNLLTAMLATVPGGVGVMAAIAADYNKNVTQVALVQVIRVTSVVLFIPAIARILTDDHITSPTIITAVEFITFTPSYFGLFLLLLVVSLIAVYIATLFKIPAAHFFAALLVGITFNPLIHSLHIATGITHFALPPIIRIIGQTLLGITIGEYWGEKPDFGKKTIAYAVMSTLMTLFAGAIAAYFAMQLTSWDWLTCMLVTAPGGAAEMILVALTLNHNVEVVTVGHLVRLIAINSSLPVWVFLFRRLDRQLSEAA</sequence>
<feature type="transmembrane region" description="Helical" evidence="1">
    <location>
        <begin position="251"/>
        <end position="268"/>
    </location>
</feature>
<dbReference type="Pfam" id="PF05145">
    <property type="entry name" value="AbrB"/>
    <property type="match status" value="1"/>
</dbReference>
<evidence type="ECO:0000313" key="3">
    <source>
        <dbReference type="EMBL" id="KST63776.1"/>
    </source>
</evidence>
<organism evidence="2 4">
    <name type="scientific">Mastigocoleus testarum BC008</name>
    <dbReference type="NCBI Taxonomy" id="371196"/>
    <lineage>
        <taxon>Bacteria</taxon>
        <taxon>Bacillati</taxon>
        <taxon>Cyanobacteriota</taxon>
        <taxon>Cyanophyceae</taxon>
        <taxon>Nostocales</taxon>
        <taxon>Hapalosiphonaceae</taxon>
        <taxon>Mastigocoleus</taxon>
    </lineage>
</organism>
<gene>
    <name evidence="2" type="ORF">BC008_14590</name>
    <name evidence="3" type="ORF">BC008_15085</name>
</gene>
<dbReference type="PANTHER" id="PTHR38457:SF1">
    <property type="entry name" value="REGULATOR ABRB-RELATED"/>
    <property type="match status" value="1"/>
</dbReference>
<name>A0A0V7ZGW2_9CYAN</name>
<feature type="transmembrane region" description="Helical" evidence="1">
    <location>
        <begin position="376"/>
        <end position="393"/>
    </location>
</feature>
<keyword evidence="4" id="KW-1185">Reference proteome</keyword>
<dbReference type="EMBL" id="LMTZ01000132">
    <property type="protein sequence ID" value="KST63776.1"/>
    <property type="molecule type" value="Genomic_DNA"/>
</dbReference>
<feature type="transmembrane region" description="Helical" evidence="1">
    <location>
        <begin position="65"/>
        <end position="85"/>
    </location>
</feature>
<keyword evidence="1" id="KW-1133">Transmembrane helix</keyword>
<feature type="transmembrane region" description="Helical" evidence="1">
    <location>
        <begin position="39"/>
        <end position="59"/>
    </location>
</feature>
<dbReference type="EMBL" id="LMTZ01000134">
    <property type="protein sequence ID" value="KST63682.1"/>
    <property type="molecule type" value="Genomic_DNA"/>
</dbReference>
<dbReference type="GO" id="GO:0010468">
    <property type="term" value="P:regulation of gene expression"/>
    <property type="evidence" value="ECO:0007669"/>
    <property type="project" value="InterPro"/>
</dbReference>
<accession>A0A0V7ZGW2</accession>
<dbReference type="InterPro" id="IPR007820">
    <property type="entry name" value="AbrB_fam"/>
</dbReference>
<proteinExistence type="predicted"/>
<dbReference type="NCBIfam" id="TIGR03082">
    <property type="entry name" value="Gneg_AbrB_dup"/>
    <property type="match status" value="2"/>
</dbReference>
<feature type="transmembrane region" description="Helical" evidence="1">
    <location>
        <begin position="280"/>
        <end position="301"/>
    </location>
</feature>
<keyword evidence="1" id="KW-0812">Transmembrane</keyword>
<dbReference type="PIRSF" id="PIRSF038991">
    <property type="entry name" value="Protein_AbrB"/>
    <property type="match status" value="1"/>
</dbReference>
<dbReference type="AlphaFoldDB" id="A0A0V7ZGW2"/>
<evidence type="ECO:0000313" key="2">
    <source>
        <dbReference type="EMBL" id="KST63682.1"/>
    </source>
</evidence>
<comment type="caution">
    <text evidence="2">The sequence shown here is derived from an EMBL/GenBank/DDBJ whole genome shotgun (WGS) entry which is preliminary data.</text>
</comment>
<feature type="transmembrane region" description="Helical" evidence="1">
    <location>
        <begin position="97"/>
        <end position="117"/>
    </location>
</feature>
<protein>
    <submittedName>
        <fullName evidence="2">AbrB family transcriptional regulator</fullName>
    </submittedName>
</protein>
<dbReference type="RefSeq" id="WP_027842781.1">
    <property type="nucleotide sequence ID" value="NZ_LMTZ01000132.1"/>
</dbReference>
<reference evidence="2 4" key="1">
    <citation type="journal article" date="2015" name="Genome Announc.">
        <title>Draft Genome of the Euendolithic (true boring) Cyanobacterium Mastigocoleus testarum strain BC008.</title>
        <authorList>
            <person name="Guida B.S."/>
            <person name="Garcia-Pichel F."/>
        </authorList>
    </citation>
    <scope>NUCLEOTIDE SEQUENCE [LARGE SCALE GENOMIC DNA]</scope>
    <source>
        <strain evidence="2 4">BC008</strain>
    </source>
</reference>
<feature type="transmembrane region" description="Helical" evidence="1">
    <location>
        <begin position="342"/>
        <end position="364"/>
    </location>
</feature>
<dbReference type="Proteomes" id="UP000053372">
    <property type="component" value="Unassembled WGS sequence"/>
</dbReference>
<feature type="transmembrane region" description="Helical" evidence="1">
    <location>
        <begin position="182"/>
        <end position="204"/>
    </location>
</feature>
<dbReference type="OrthoDB" id="528158at2"/>
<feature type="transmembrane region" description="Helical" evidence="1">
    <location>
        <begin position="313"/>
        <end position="335"/>
    </location>
</feature>
<feature type="transmembrane region" description="Helical" evidence="1">
    <location>
        <begin position="123"/>
        <end position="144"/>
    </location>
</feature>
<feature type="transmembrane region" description="Helical" evidence="1">
    <location>
        <begin position="225"/>
        <end position="245"/>
    </location>
</feature>
<evidence type="ECO:0000256" key="1">
    <source>
        <dbReference type="SAM" id="Phobius"/>
    </source>
</evidence>
<dbReference type="InterPro" id="IPR017516">
    <property type="entry name" value="AbrB_dup"/>
</dbReference>
<feature type="transmembrane region" description="Helical" evidence="1">
    <location>
        <begin position="151"/>
        <end position="170"/>
    </location>
</feature>
<dbReference type="PANTHER" id="PTHR38457">
    <property type="entry name" value="REGULATOR ABRB-RELATED"/>
    <property type="match status" value="1"/>
</dbReference>